<keyword evidence="3" id="KW-1185">Reference proteome</keyword>
<evidence type="ECO:0000313" key="3">
    <source>
        <dbReference type="Proteomes" id="UP000005237"/>
    </source>
</evidence>
<accession>A0A8R1EUK5</accession>
<name>A0A8R1EUK5_CAEJA</name>
<feature type="chain" id="PRO_5035835335" description="Secreted protein" evidence="1">
    <location>
        <begin position="16"/>
        <end position="85"/>
    </location>
</feature>
<sequence>MHFFMLLLLLPLLHCLLTFLSHRHHSFNYFQVVGMNFKGKRELHTICYRRFVCKLKTSKSESLSDSLQFSETKNRVFCLKNCKSP</sequence>
<protein>
    <recommendedName>
        <fullName evidence="4">Secreted protein</fullName>
    </recommendedName>
</protein>
<dbReference type="EnsemblMetazoa" id="CJA42363b.1">
    <property type="protein sequence ID" value="CJA42363b.1"/>
    <property type="gene ID" value="WBGene00218211"/>
</dbReference>
<organism evidence="2 3">
    <name type="scientific">Caenorhabditis japonica</name>
    <dbReference type="NCBI Taxonomy" id="281687"/>
    <lineage>
        <taxon>Eukaryota</taxon>
        <taxon>Metazoa</taxon>
        <taxon>Ecdysozoa</taxon>
        <taxon>Nematoda</taxon>
        <taxon>Chromadorea</taxon>
        <taxon>Rhabditida</taxon>
        <taxon>Rhabditina</taxon>
        <taxon>Rhabditomorpha</taxon>
        <taxon>Rhabditoidea</taxon>
        <taxon>Rhabditidae</taxon>
        <taxon>Peloderinae</taxon>
        <taxon>Caenorhabditis</taxon>
    </lineage>
</organism>
<reference evidence="3" key="1">
    <citation type="submission" date="2010-08" db="EMBL/GenBank/DDBJ databases">
        <authorList>
            <consortium name="Caenorhabditis japonica Sequencing Consortium"/>
            <person name="Wilson R.K."/>
        </authorList>
    </citation>
    <scope>NUCLEOTIDE SEQUENCE [LARGE SCALE GENOMIC DNA]</scope>
    <source>
        <strain evidence="3">DF5081</strain>
    </source>
</reference>
<dbReference type="Proteomes" id="UP000005237">
    <property type="component" value="Unassembled WGS sequence"/>
</dbReference>
<evidence type="ECO:0008006" key="4">
    <source>
        <dbReference type="Google" id="ProtNLM"/>
    </source>
</evidence>
<reference evidence="2" key="2">
    <citation type="submission" date="2022-06" db="UniProtKB">
        <authorList>
            <consortium name="EnsemblMetazoa"/>
        </authorList>
    </citation>
    <scope>IDENTIFICATION</scope>
    <source>
        <strain evidence="2">DF5081</strain>
    </source>
</reference>
<evidence type="ECO:0000313" key="2">
    <source>
        <dbReference type="EnsemblMetazoa" id="CJA42363b.1"/>
    </source>
</evidence>
<evidence type="ECO:0000256" key="1">
    <source>
        <dbReference type="SAM" id="SignalP"/>
    </source>
</evidence>
<dbReference type="AlphaFoldDB" id="A0A8R1EUK5"/>
<proteinExistence type="predicted"/>
<feature type="signal peptide" evidence="1">
    <location>
        <begin position="1"/>
        <end position="15"/>
    </location>
</feature>
<keyword evidence="1" id="KW-0732">Signal</keyword>